<protein>
    <submittedName>
        <fullName evidence="6">Unplaced genomic scaffold GYMLUscaffold_83, whole genome shotgun sequence</fullName>
    </submittedName>
</protein>
<accession>A0A0D0BUQ0</accession>
<proteinExistence type="predicted"/>
<evidence type="ECO:0000313" key="7">
    <source>
        <dbReference type="Proteomes" id="UP000053593"/>
    </source>
</evidence>
<dbReference type="GO" id="GO:0005634">
    <property type="term" value="C:nucleus"/>
    <property type="evidence" value="ECO:0007669"/>
    <property type="project" value="TreeGrafter"/>
</dbReference>
<gene>
    <name evidence="6" type="ORF">GYMLUDRAFT_207526</name>
</gene>
<keyword evidence="7" id="KW-1185">Reference proteome</keyword>
<dbReference type="GO" id="GO:0000981">
    <property type="term" value="F:DNA-binding transcription factor activity, RNA polymerase II-specific"/>
    <property type="evidence" value="ECO:0007669"/>
    <property type="project" value="TreeGrafter"/>
</dbReference>
<dbReference type="OrthoDB" id="432970at2759"/>
<dbReference type="PANTHER" id="PTHR10237:SF14">
    <property type="entry name" value="MYND-TYPE DOMAIN-CONTAINING PROTEIN"/>
    <property type="match status" value="1"/>
</dbReference>
<evidence type="ECO:0000256" key="1">
    <source>
        <dbReference type="ARBA" id="ARBA00022723"/>
    </source>
</evidence>
<dbReference type="PANTHER" id="PTHR10237">
    <property type="entry name" value="DEFORMED EPIDERMAL AUTOREGULATORY FACTOR 1 HOMOLOG SUPPRESSIN"/>
    <property type="match status" value="1"/>
</dbReference>
<dbReference type="GO" id="GO:0008270">
    <property type="term" value="F:zinc ion binding"/>
    <property type="evidence" value="ECO:0007669"/>
    <property type="project" value="UniProtKB-KW"/>
</dbReference>
<evidence type="ECO:0000259" key="5">
    <source>
        <dbReference type="PROSITE" id="PS50865"/>
    </source>
</evidence>
<evidence type="ECO:0000256" key="4">
    <source>
        <dbReference type="PROSITE-ProRule" id="PRU00134"/>
    </source>
</evidence>
<dbReference type="Gene3D" id="6.10.140.2220">
    <property type="match status" value="1"/>
</dbReference>
<dbReference type="InterPro" id="IPR027974">
    <property type="entry name" value="DUF4470"/>
</dbReference>
<evidence type="ECO:0000313" key="6">
    <source>
        <dbReference type="EMBL" id="KIK53304.1"/>
    </source>
</evidence>
<sequence>MSQPLYWLGKYFFYAIGNTPTISLTRDLSPRTPGNILLLGCGDPRNVLFTVFNEEPSSDRSLDITCSDFDPGIIARNALLLTMIMDKTIPSQTMWRIFFDMKINRDTYSVLSDHCRKLCQYSSSQKAWTESPYGSLIKFSTLKTLEEVHRLWQFYSELETLPSDRQKHIRDAFTNHIQEVHKMLGPNSNVISSARAAGPLMPWASSVYAEYMRHYSTVGVSFSRNAASATLINPTFAYSFVGEGCNVHYGTTPLAPFHSAALFGNATRTPSANDVVQAAQKQFGEWCDAFYVRASQPSRVTLRFAIAEATALCRAFCSLNANRNLQTGIPVSQWKASTLTFDAEQYSSPGDAPTYFNVIDTSNLVDYIGLLNILVSALPLRTGDGVIYTESLLSKEEDATKEFTLRLFADLGTMALLLGVAPVDFLSGFFSRSNTHELALQSASKHSSQFHEVTTWKSSTSLDVPVGASPPVIFDNVQLGTFLWDMYSRMFEEEDSRTFWTKRGENVKAIMSSDLIRYNRESFVLFLKLARSNLTLSDEDWESVMERFFSLQESDTSMPMDTVNRQDFHSQLYRHNVYTSPVYRQNLRRLGRFSEWSSVPQLVRIILVVPRSRMEDVFQGEEVGTPILQGDVRGSWSMNAFSSIHVGFGRTLATGTKASPRVVFEEDREGWRGRSPLVVSFTMPTQILVNLEPQSNLSVNLTIRSTGASTMMFVKKLGITLNVFSAKMLDETHVHILPESQFPIAQPTNARTPLPSNIGPTGPVAVTLDEECEIASLMTVRITVQNPDVIRSFGSEGAIPEVTQLSPCIVKVAVSNISQDIAFPYPVRGSDHRLRLARKSLYIELLVPPSRPFGSGGMRVRPFPVTTPSDSNPEALAWNFHHLNLSRLPVVVCTRPKELDKWLNPHLGSMLSVRERKLLKKQERDDLMFVKTSLHALMVRASGIQGGKARRLFSLMDGSTKNSDTIFFINELRYDQGAHTVVCDAFVLPLTIDFLRRNERNFTKLVNNGDMEHIKLEEGEVASWKHLIPAFVERCRTTWTHGENCEYKARGKIPLSEEIEHNPLCSCGQGKDVEGMSKVTWWRPFAPYVTRIALSPLFAVSYLDPVLRDINARRCWLCRGKGKPKLQECTGCKKVRYCGPVCQKKDWPVHKKKCTKRT</sequence>
<dbReference type="PROSITE" id="PS50865">
    <property type="entry name" value="ZF_MYND_2"/>
    <property type="match status" value="1"/>
</dbReference>
<dbReference type="AlphaFoldDB" id="A0A0D0BUQ0"/>
<dbReference type="EMBL" id="KN834831">
    <property type="protein sequence ID" value="KIK53304.1"/>
    <property type="molecule type" value="Genomic_DNA"/>
</dbReference>
<dbReference type="InterPro" id="IPR002893">
    <property type="entry name" value="Znf_MYND"/>
</dbReference>
<dbReference type="Pfam" id="PF14737">
    <property type="entry name" value="DUF4470"/>
    <property type="match status" value="1"/>
</dbReference>
<name>A0A0D0BUQ0_9AGAR</name>
<dbReference type="InterPro" id="IPR024119">
    <property type="entry name" value="TF_DEAF-1"/>
</dbReference>
<evidence type="ECO:0000256" key="3">
    <source>
        <dbReference type="ARBA" id="ARBA00022833"/>
    </source>
</evidence>
<feature type="domain" description="MYND-type" evidence="5">
    <location>
        <begin position="1115"/>
        <end position="1154"/>
    </location>
</feature>
<organism evidence="6 7">
    <name type="scientific">Collybiopsis luxurians FD-317 M1</name>
    <dbReference type="NCBI Taxonomy" id="944289"/>
    <lineage>
        <taxon>Eukaryota</taxon>
        <taxon>Fungi</taxon>
        <taxon>Dikarya</taxon>
        <taxon>Basidiomycota</taxon>
        <taxon>Agaricomycotina</taxon>
        <taxon>Agaricomycetes</taxon>
        <taxon>Agaricomycetidae</taxon>
        <taxon>Agaricales</taxon>
        <taxon>Marasmiineae</taxon>
        <taxon>Omphalotaceae</taxon>
        <taxon>Collybiopsis</taxon>
        <taxon>Collybiopsis luxurians</taxon>
    </lineage>
</organism>
<dbReference type="Pfam" id="PF01753">
    <property type="entry name" value="zf-MYND"/>
    <property type="match status" value="1"/>
</dbReference>
<reference evidence="6 7" key="1">
    <citation type="submission" date="2014-04" db="EMBL/GenBank/DDBJ databases">
        <title>Evolutionary Origins and Diversification of the Mycorrhizal Mutualists.</title>
        <authorList>
            <consortium name="DOE Joint Genome Institute"/>
            <consortium name="Mycorrhizal Genomics Consortium"/>
            <person name="Kohler A."/>
            <person name="Kuo A."/>
            <person name="Nagy L.G."/>
            <person name="Floudas D."/>
            <person name="Copeland A."/>
            <person name="Barry K.W."/>
            <person name="Cichocki N."/>
            <person name="Veneault-Fourrey C."/>
            <person name="LaButti K."/>
            <person name="Lindquist E.A."/>
            <person name="Lipzen A."/>
            <person name="Lundell T."/>
            <person name="Morin E."/>
            <person name="Murat C."/>
            <person name="Riley R."/>
            <person name="Ohm R."/>
            <person name="Sun H."/>
            <person name="Tunlid A."/>
            <person name="Henrissat B."/>
            <person name="Grigoriev I.V."/>
            <person name="Hibbett D.S."/>
            <person name="Martin F."/>
        </authorList>
    </citation>
    <scope>NUCLEOTIDE SEQUENCE [LARGE SCALE GENOMIC DNA]</scope>
    <source>
        <strain evidence="6 7">FD-317 M1</strain>
    </source>
</reference>
<dbReference type="Proteomes" id="UP000053593">
    <property type="component" value="Unassembled WGS sequence"/>
</dbReference>
<dbReference type="HOGENOM" id="CLU_007974_0_1_1"/>
<keyword evidence="1" id="KW-0479">Metal-binding</keyword>
<dbReference type="PROSITE" id="PS01360">
    <property type="entry name" value="ZF_MYND_1"/>
    <property type="match status" value="1"/>
</dbReference>
<dbReference type="SUPFAM" id="SSF144232">
    <property type="entry name" value="HIT/MYND zinc finger-like"/>
    <property type="match status" value="1"/>
</dbReference>
<keyword evidence="2 4" id="KW-0863">Zinc-finger</keyword>
<evidence type="ECO:0000256" key="2">
    <source>
        <dbReference type="ARBA" id="ARBA00022771"/>
    </source>
</evidence>
<keyword evidence="3" id="KW-0862">Zinc</keyword>